<evidence type="ECO:0000313" key="2">
    <source>
        <dbReference type="Proteomes" id="UP000297070"/>
    </source>
</evidence>
<dbReference type="Proteomes" id="UP000297070">
    <property type="component" value="Segment"/>
</dbReference>
<dbReference type="RefSeq" id="YP_009821521.1">
    <property type="nucleotide sequence ID" value="NC_048176.1"/>
</dbReference>
<proteinExistence type="predicted"/>
<dbReference type="EMBL" id="MK620899">
    <property type="protein sequence ID" value="QBZ72756.1"/>
    <property type="molecule type" value="Genomic_DNA"/>
</dbReference>
<accession>A0A4D6E2C0</accession>
<gene>
    <name evidence="1" type="primary">168</name>
    <name evidence="1" type="ORF">SEA_GODONK_168</name>
</gene>
<protein>
    <submittedName>
        <fullName evidence="1">Uncharacterized protein</fullName>
    </submittedName>
</protein>
<keyword evidence="2" id="KW-1185">Reference proteome</keyword>
<organism evidence="1 2">
    <name type="scientific">Gordonia phage GodonK</name>
    <dbReference type="NCBI Taxonomy" id="2562192"/>
    <lineage>
        <taxon>Viruses</taxon>
        <taxon>Duplodnaviria</taxon>
        <taxon>Heunggongvirae</taxon>
        <taxon>Uroviricota</taxon>
        <taxon>Caudoviricetes</taxon>
        <taxon>Godonkavirus</taxon>
        <taxon>Godonkavirus godonK</taxon>
    </lineage>
</organism>
<dbReference type="KEGG" id="vg:55013004"/>
<reference evidence="1 2" key="1">
    <citation type="submission" date="2019-03" db="EMBL/GenBank/DDBJ databases">
        <authorList>
            <person name="Douthitt C."/>
            <person name="D'Elia T."/>
            <person name="Bockoras C."/>
            <person name="Boss C."/>
            <person name="Clemons M."/>
            <person name="Green W."/>
            <person name="Harel H."/>
            <person name="Larralde J."/>
            <person name="Lopez M."/>
            <person name="Magana D."/>
            <person name="Miguel M."/>
            <person name="Muschweck L."/>
            <person name="Olivos K."/>
            <person name="Racette D."/>
            <person name="Reynolds M."/>
            <person name="Ru Y."/>
            <person name="Santana M."/>
            <person name="Simon R."/>
            <person name="Smotrilla K."/>
            <person name="Sufficool B."/>
            <person name="Tamayo B."/>
            <person name="Tirado E."/>
            <person name="Vajanyi M."/>
            <person name="Weger M."/>
            <person name="Wehr A."/>
            <person name="Whitaker K."/>
            <person name="Garlena R.A."/>
            <person name="Russell D.A."/>
            <person name="Pope W.H."/>
            <person name="Jacobs-Sera D."/>
            <person name="Hatfull G.F."/>
        </authorList>
    </citation>
    <scope>NUCLEOTIDE SEQUENCE [LARGE SCALE GENOMIC DNA]</scope>
</reference>
<name>A0A4D6E2C0_9CAUD</name>
<sequence length="56" mass="6085">MFSSIVLPYIFHLSFSMTSPEYRVSPQPLNKSTIAAAAPMTAAFTFTSVILVSPDC</sequence>
<dbReference type="GeneID" id="55013004"/>
<evidence type="ECO:0000313" key="1">
    <source>
        <dbReference type="EMBL" id="QBZ72756.1"/>
    </source>
</evidence>